<feature type="domain" description="FIST" evidence="1">
    <location>
        <begin position="28"/>
        <end position="226"/>
    </location>
</feature>
<dbReference type="Pfam" id="PF08495">
    <property type="entry name" value="FIST"/>
    <property type="match status" value="1"/>
</dbReference>
<proteinExistence type="predicted"/>
<dbReference type="InterPro" id="IPR013702">
    <property type="entry name" value="FIST_domain_N"/>
</dbReference>
<evidence type="ECO:0000259" key="1">
    <source>
        <dbReference type="SMART" id="SM00897"/>
    </source>
</evidence>
<dbReference type="PANTHER" id="PTHR40252">
    <property type="entry name" value="BLR0328 PROTEIN"/>
    <property type="match status" value="1"/>
</dbReference>
<evidence type="ECO:0000313" key="4">
    <source>
        <dbReference type="Proteomes" id="UP001165393"/>
    </source>
</evidence>
<dbReference type="AlphaFoldDB" id="A0AA41W9U8"/>
<reference evidence="3 4" key="1">
    <citation type="journal article" date="2013" name="Antonie Van Leeuwenhoek">
        <title>Echinimonas agarilytica gen. nov., sp. nov., a new gammaproteobacterium isolated from the sea urchin Strongylocentrotus intermedius.</title>
        <authorList>
            <person name="Nedashkovskaya O.I."/>
            <person name="Stenkova A.M."/>
            <person name="Zhukova N.V."/>
            <person name="Van Trappen S."/>
            <person name="Lee J.S."/>
            <person name="Kim S.B."/>
        </authorList>
    </citation>
    <scope>NUCLEOTIDE SEQUENCE [LARGE SCALE GENOMIC DNA]</scope>
    <source>
        <strain evidence="3 4">KMM 6351</strain>
    </source>
</reference>
<evidence type="ECO:0000259" key="2">
    <source>
        <dbReference type="SMART" id="SM01204"/>
    </source>
</evidence>
<accession>A0AA41W9U8</accession>
<dbReference type="SMART" id="SM00897">
    <property type="entry name" value="FIST"/>
    <property type="match status" value="1"/>
</dbReference>
<dbReference type="PANTHER" id="PTHR40252:SF2">
    <property type="entry name" value="BLR0328 PROTEIN"/>
    <property type="match status" value="1"/>
</dbReference>
<name>A0AA41W9U8_9GAMM</name>
<dbReference type="Proteomes" id="UP001165393">
    <property type="component" value="Unassembled WGS sequence"/>
</dbReference>
<protein>
    <submittedName>
        <fullName evidence="3">FIST C-terminal domain-containing protein</fullName>
    </submittedName>
</protein>
<dbReference type="EMBL" id="JAMQGP010000010">
    <property type="protein sequence ID" value="MCM2681271.1"/>
    <property type="molecule type" value="Genomic_DNA"/>
</dbReference>
<keyword evidence="4" id="KW-1185">Reference proteome</keyword>
<comment type="caution">
    <text evidence="3">The sequence shown here is derived from an EMBL/GenBank/DDBJ whole genome shotgun (WGS) entry which is preliminary data.</text>
</comment>
<dbReference type="SMART" id="SM01204">
    <property type="entry name" value="FIST_C"/>
    <property type="match status" value="1"/>
</dbReference>
<dbReference type="InterPro" id="IPR019494">
    <property type="entry name" value="FIST_C"/>
</dbReference>
<organism evidence="3 4">
    <name type="scientific">Echinimonas agarilytica</name>
    <dbReference type="NCBI Taxonomy" id="1215918"/>
    <lineage>
        <taxon>Bacteria</taxon>
        <taxon>Pseudomonadati</taxon>
        <taxon>Pseudomonadota</taxon>
        <taxon>Gammaproteobacteria</taxon>
        <taxon>Alteromonadales</taxon>
        <taxon>Echinimonadaceae</taxon>
        <taxon>Echinimonas</taxon>
    </lineage>
</organism>
<dbReference type="Pfam" id="PF10442">
    <property type="entry name" value="FIST_C"/>
    <property type="match status" value="1"/>
</dbReference>
<sequence>MHILTAQSDLDQPQLAVKALLSRLGDMSPCFMVVAGSPAHHFSDAFLELKKLYPDTHMIGCSSYSGLFSEQGYCSSGLGRSLGIWALSDTGGSYGAAMRPYGNNPQLAAKEALEEAFLNSERVAEMPALIWMHASPGHEERVLEAIRDYVGPSVPVIGGAAAPSPEFEQQAVACNGAVEDDGVTIAVMFPSGRVGYSFHSGCSMAEPLGRVTKVMGRTLVEIDHQPAIDVYEQAVGVPIVNAIETQNWTILPVGRVIGEHLNMPVFTLSIPIEVNDQGVNFLTELKVGEQLYLMSGNESSLRGRGARVAEGAMKMLPEGRLGLKPIGALMVYCACCMQVVSNDLQQVVDSTTHVLGTETPVLTMFTYGEQGPLLDSQNVHGNLMIASAVFYGEACSE</sequence>
<feature type="domain" description="FIST C-domain" evidence="2">
    <location>
        <begin position="227"/>
        <end position="373"/>
    </location>
</feature>
<gene>
    <name evidence="3" type="ORF">NAF29_16610</name>
</gene>
<evidence type="ECO:0000313" key="3">
    <source>
        <dbReference type="EMBL" id="MCM2681271.1"/>
    </source>
</evidence>
<dbReference type="RefSeq" id="WP_251262755.1">
    <property type="nucleotide sequence ID" value="NZ_JAMQGP010000010.1"/>
</dbReference>